<gene>
    <name evidence="12" type="ORF">OG398_06505</name>
</gene>
<evidence type="ECO:0000313" key="12">
    <source>
        <dbReference type="EMBL" id="WTW67944.1"/>
    </source>
</evidence>
<dbReference type="InterPro" id="IPR022616">
    <property type="entry name" value="Glyco_hydro_4_C"/>
</dbReference>
<feature type="binding site" evidence="7">
    <location>
        <position position="156"/>
    </location>
    <ligand>
        <name>substrate</name>
    </ligand>
</feature>
<dbReference type="SUPFAM" id="SSF51735">
    <property type="entry name" value="NAD(P)-binding Rossmann-fold domains"/>
    <property type="match status" value="1"/>
</dbReference>
<accession>A0AAU2VKC5</accession>
<dbReference type="Gene3D" id="3.90.110.10">
    <property type="entry name" value="Lactate dehydrogenase/glycoside hydrolase, family 4, C-terminal"/>
    <property type="match status" value="1"/>
</dbReference>
<evidence type="ECO:0000256" key="10">
    <source>
        <dbReference type="RuleBase" id="RU361152"/>
    </source>
</evidence>
<comment type="similarity">
    <text evidence="1 10">Belongs to the glycosyl hydrolase 4 family.</text>
</comment>
<feature type="binding site" evidence="8">
    <location>
        <position position="177"/>
    </location>
    <ligand>
        <name>Mn(2+)</name>
        <dbReference type="ChEBI" id="CHEBI:29035"/>
    </ligand>
</feature>
<dbReference type="PANTHER" id="PTHR32092:SF6">
    <property type="entry name" value="ALPHA-GALACTOSIDASE"/>
    <property type="match status" value="1"/>
</dbReference>
<evidence type="ECO:0000256" key="5">
    <source>
        <dbReference type="ARBA" id="ARBA00023211"/>
    </source>
</evidence>
<dbReference type="EMBL" id="CP108313">
    <property type="protein sequence ID" value="WTW67944.1"/>
    <property type="molecule type" value="Genomic_DNA"/>
</dbReference>
<feature type="binding site" evidence="8">
    <location>
        <position position="207"/>
    </location>
    <ligand>
        <name>Mn(2+)</name>
        <dbReference type="ChEBI" id="CHEBI:29035"/>
    </ligand>
</feature>
<dbReference type="Pfam" id="PF02056">
    <property type="entry name" value="Glyco_hydro_4"/>
    <property type="match status" value="1"/>
</dbReference>
<dbReference type="InterPro" id="IPR015955">
    <property type="entry name" value="Lactate_DH/Glyco_Ohase_4_C"/>
</dbReference>
<keyword evidence="8" id="KW-0408">Iron</keyword>
<dbReference type="Gene3D" id="3.40.50.720">
    <property type="entry name" value="NAD(P)-binding Rossmann-like Domain"/>
    <property type="match status" value="1"/>
</dbReference>
<protein>
    <recommendedName>
        <fullName evidence="11">Glycosyl hydrolase family 4 C-terminal domain-containing protein</fullName>
    </recommendedName>
</protein>
<dbReference type="GO" id="GO:0016616">
    <property type="term" value="F:oxidoreductase activity, acting on the CH-OH group of donors, NAD or NADP as acceptor"/>
    <property type="evidence" value="ECO:0007669"/>
    <property type="project" value="InterPro"/>
</dbReference>
<evidence type="ECO:0000256" key="6">
    <source>
        <dbReference type="ARBA" id="ARBA00023295"/>
    </source>
</evidence>
<keyword evidence="6 10" id="KW-0326">Glycosidase</keyword>
<proteinExistence type="inferred from homology"/>
<dbReference type="PRINTS" id="PR00732">
    <property type="entry name" value="GLHYDRLASE4"/>
</dbReference>
<feature type="site" description="Increases basicity of active site Tyr" evidence="9">
    <location>
        <position position="118"/>
    </location>
</feature>
<organism evidence="12">
    <name type="scientific">Streptomyces sp. NBC_00008</name>
    <dbReference type="NCBI Taxonomy" id="2903610"/>
    <lineage>
        <taxon>Bacteria</taxon>
        <taxon>Bacillati</taxon>
        <taxon>Actinomycetota</taxon>
        <taxon>Actinomycetes</taxon>
        <taxon>Kitasatosporales</taxon>
        <taxon>Streptomycetaceae</taxon>
        <taxon>Streptomyces</taxon>
    </lineage>
</organism>
<evidence type="ECO:0000256" key="1">
    <source>
        <dbReference type="ARBA" id="ARBA00010141"/>
    </source>
</evidence>
<keyword evidence="5 8" id="KW-0464">Manganese</keyword>
<dbReference type="AlphaFoldDB" id="A0AAU2VKC5"/>
<evidence type="ECO:0000259" key="11">
    <source>
        <dbReference type="Pfam" id="PF11975"/>
    </source>
</evidence>
<evidence type="ECO:0000256" key="8">
    <source>
        <dbReference type="PIRSR" id="PIRSR601088-3"/>
    </source>
</evidence>
<evidence type="ECO:0000256" key="2">
    <source>
        <dbReference type="ARBA" id="ARBA00022723"/>
    </source>
</evidence>
<evidence type="ECO:0000256" key="3">
    <source>
        <dbReference type="ARBA" id="ARBA00022801"/>
    </source>
</evidence>
<dbReference type="InterPro" id="IPR036291">
    <property type="entry name" value="NAD(P)-bd_dom_sf"/>
</dbReference>
<comment type="cofactor">
    <cofactor evidence="10">
        <name>NAD(+)</name>
        <dbReference type="ChEBI" id="CHEBI:57540"/>
    </cofactor>
    <text evidence="10">Binds 1 NAD(+) per subunit.</text>
</comment>
<dbReference type="GO" id="GO:0005975">
    <property type="term" value="P:carbohydrate metabolic process"/>
    <property type="evidence" value="ECO:0007669"/>
    <property type="project" value="InterPro"/>
</dbReference>
<dbReference type="GO" id="GO:0004553">
    <property type="term" value="F:hydrolase activity, hydrolyzing O-glycosyl compounds"/>
    <property type="evidence" value="ECO:0007669"/>
    <property type="project" value="InterPro"/>
</dbReference>
<evidence type="ECO:0000256" key="7">
    <source>
        <dbReference type="PIRSR" id="PIRSR601088-2"/>
    </source>
</evidence>
<reference evidence="12" key="1">
    <citation type="submission" date="2022-10" db="EMBL/GenBank/DDBJ databases">
        <title>The complete genomes of actinobacterial strains from the NBC collection.</title>
        <authorList>
            <person name="Joergensen T.S."/>
            <person name="Alvarez Arevalo M."/>
            <person name="Sterndorff E.B."/>
            <person name="Faurdal D."/>
            <person name="Vuksanovic O."/>
            <person name="Mourched A.-S."/>
            <person name="Charusanti P."/>
            <person name="Shaw S."/>
            <person name="Blin K."/>
            <person name="Weber T."/>
        </authorList>
    </citation>
    <scope>NUCLEOTIDE SEQUENCE</scope>
    <source>
        <strain evidence="12">NBC_00008</strain>
    </source>
</reference>
<dbReference type="Pfam" id="PF11975">
    <property type="entry name" value="Glyco_hydro_4C"/>
    <property type="match status" value="1"/>
</dbReference>
<feature type="domain" description="Glycosyl hydrolase family 4 C-terminal" evidence="11">
    <location>
        <begin position="202"/>
        <end position="429"/>
    </location>
</feature>
<dbReference type="GO" id="GO:0046872">
    <property type="term" value="F:metal ion binding"/>
    <property type="evidence" value="ECO:0007669"/>
    <property type="project" value="UniProtKB-KW"/>
</dbReference>
<dbReference type="PANTHER" id="PTHR32092">
    <property type="entry name" value="6-PHOSPHO-BETA-GLUCOSIDASE-RELATED"/>
    <property type="match status" value="1"/>
</dbReference>
<keyword evidence="2 8" id="KW-0479">Metal-binding</keyword>
<dbReference type="SUPFAM" id="SSF56327">
    <property type="entry name" value="LDH C-terminal domain-like"/>
    <property type="match status" value="1"/>
</dbReference>
<dbReference type="InterPro" id="IPR001088">
    <property type="entry name" value="Glyco_hydro_4"/>
</dbReference>
<evidence type="ECO:0000256" key="9">
    <source>
        <dbReference type="PIRSR" id="PIRSR601088-4"/>
    </source>
</evidence>
<sequence>MSDSKLGRRSLVLIGAGSAVFTRGLLADLITAEDLGSWEIRLVDVNPEALSVAARLAERMVEARGAQARITVRSSTDRCSELPGADYVVTCVGVGGRPAWQTDHEICQRHGVFQPVGDSVMPGGISRLLRTTPVMVDVARDIVELAPQAHFFNYSNPMTANVQAMTRHAGAEVVGLCHGMHHVQRELAAFAGLPFEETSTLYAGINHLTFIYDFRHQGRDIWPDVRARMEKELAEPALPEDIGAIWENGKAWHNPFSWEFFRTYGAYPAANDRHVVEFFPERWAGGDYYGKKLGVDAFSVPEILQWGEERYRSMRVQAEGDVPLDDAAFDSSTGEQEQLIAIIRSITFDRREMFSVNVPNRGSVPGLPSEAALEIPAVATARGLRPVQVPDLSAPLTAILARRLTSVDLAVEAAMTGDRDLTVEAMIADGAVTSRDAAAALTDELLEAQRRFLPRFF</sequence>
<keyword evidence="3 10" id="KW-0378">Hydrolase</keyword>
<keyword evidence="8" id="KW-0533">Nickel</keyword>
<evidence type="ECO:0000256" key="4">
    <source>
        <dbReference type="ARBA" id="ARBA00023027"/>
    </source>
</evidence>
<keyword evidence="4 10" id="KW-0520">NAD</keyword>
<keyword evidence="8" id="KW-0170">Cobalt</keyword>
<name>A0AAU2VKC5_9ACTN</name>